<organism evidence="1 2">
    <name type="scientific">Natrialba taiwanensis DSM 12281</name>
    <dbReference type="NCBI Taxonomy" id="1230458"/>
    <lineage>
        <taxon>Archaea</taxon>
        <taxon>Methanobacteriati</taxon>
        <taxon>Methanobacteriota</taxon>
        <taxon>Stenosarchaea group</taxon>
        <taxon>Halobacteria</taxon>
        <taxon>Halobacteriales</taxon>
        <taxon>Natrialbaceae</taxon>
        <taxon>Natrialba</taxon>
    </lineage>
</organism>
<comment type="caution">
    <text evidence="1">The sequence shown here is derived from an EMBL/GenBank/DDBJ whole genome shotgun (WGS) entry which is preliminary data.</text>
</comment>
<proteinExistence type="predicted"/>
<gene>
    <name evidence="1" type="ORF">C484_17436</name>
</gene>
<evidence type="ECO:0000313" key="1">
    <source>
        <dbReference type="EMBL" id="ELY87166.1"/>
    </source>
</evidence>
<dbReference type="OrthoDB" id="372615at2157"/>
<sequence>MRAIASRAIALVGFADLVEHYGPDLALQARLFSDELRASHNTPLMQAVDELVFSTNSDFESFN</sequence>
<dbReference type="PATRIC" id="fig|1230458.4.peg.3539"/>
<reference evidence="1 2" key="1">
    <citation type="journal article" date="2014" name="PLoS Genet.">
        <title>Phylogenetically driven sequencing of extremely halophilic archaea reveals strategies for static and dynamic osmo-response.</title>
        <authorList>
            <person name="Becker E.A."/>
            <person name="Seitzer P.M."/>
            <person name="Tritt A."/>
            <person name="Larsen D."/>
            <person name="Krusor M."/>
            <person name="Yao A.I."/>
            <person name="Wu D."/>
            <person name="Madern D."/>
            <person name="Eisen J.A."/>
            <person name="Darling A.E."/>
            <person name="Facciotti M.T."/>
        </authorList>
    </citation>
    <scope>NUCLEOTIDE SEQUENCE [LARGE SCALE GENOMIC DNA]</scope>
    <source>
        <strain evidence="1 2">DSM 12281</strain>
    </source>
</reference>
<protein>
    <submittedName>
        <fullName evidence="1">Uncharacterized protein</fullName>
    </submittedName>
</protein>
<dbReference type="AlphaFoldDB" id="L9ZM89"/>
<dbReference type="EMBL" id="AOIL01000055">
    <property type="protein sequence ID" value="ELY87166.1"/>
    <property type="molecule type" value="Genomic_DNA"/>
</dbReference>
<accession>L9ZM89</accession>
<keyword evidence="2" id="KW-1185">Reference proteome</keyword>
<evidence type="ECO:0000313" key="2">
    <source>
        <dbReference type="Proteomes" id="UP000011648"/>
    </source>
</evidence>
<name>L9ZM89_9EURY</name>
<dbReference type="Proteomes" id="UP000011648">
    <property type="component" value="Unassembled WGS sequence"/>
</dbReference>
<dbReference type="RefSeq" id="WP_006663579.1">
    <property type="nucleotide sequence ID" value="NZ_AOIL01000055.1"/>
</dbReference>